<evidence type="ECO:0000313" key="4">
    <source>
        <dbReference type="Proteomes" id="UP000217005"/>
    </source>
</evidence>
<feature type="transmembrane region" description="Helical" evidence="1">
    <location>
        <begin position="139"/>
        <end position="155"/>
    </location>
</feature>
<dbReference type="GO" id="GO:0080120">
    <property type="term" value="P:CAAX-box protein maturation"/>
    <property type="evidence" value="ECO:0007669"/>
    <property type="project" value="UniProtKB-ARBA"/>
</dbReference>
<protein>
    <submittedName>
        <fullName evidence="3">CPBP family intramembrane metalloprotease</fullName>
    </submittedName>
</protein>
<feature type="transmembrane region" description="Helical" evidence="1">
    <location>
        <begin position="229"/>
        <end position="251"/>
    </location>
</feature>
<proteinExistence type="predicted"/>
<feature type="domain" description="CAAX prenyl protease 2/Lysostaphin resistance protein A-like" evidence="2">
    <location>
        <begin position="95"/>
        <end position="241"/>
    </location>
</feature>
<keyword evidence="3" id="KW-0378">Hydrolase</keyword>
<keyword evidence="1" id="KW-0472">Membrane</keyword>
<dbReference type="GO" id="GO:0008237">
    <property type="term" value="F:metallopeptidase activity"/>
    <property type="evidence" value="ECO:0007669"/>
    <property type="project" value="UniProtKB-KW"/>
</dbReference>
<reference evidence="3 4" key="1">
    <citation type="submission" date="2017-05" db="EMBL/GenBank/DDBJ databases">
        <title>Complete and WGS of Bordetella genogroups.</title>
        <authorList>
            <person name="Spilker T."/>
            <person name="LiPuma J."/>
        </authorList>
    </citation>
    <scope>NUCLEOTIDE SEQUENCE [LARGE SCALE GENOMIC DNA]</scope>
    <source>
        <strain evidence="3 4">AU17610</strain>
    </source>
</reference>
<dbReference type="GO" id="GO:0006508">
    <property type="term" value="P:proteolysis"/>
    <property type="evidence" value="ECO:0007669"/>
    <property type="project" value="UniProtKB-KW"/>
</dbReference>
<organism evidence="3 4">
    <name type="scientific">Bordetella genomosp. 1</name>
    <dbReference type="NCBI Taxonomy" id="1395607"/>
    <lineage>
        <taxon>Bacteria</taxon>
        <taxon>Pseudomonadati</taxon>
        <taxon>Pseudomonadota</taxon>
        <taxon>Betaproteobacteria</taxon>
        <taxon>Burkholderiales</taxon>
        <taxon>Alcaligenaceae</taxon>
        <taxon>Bordetella</taxon>
    </lineage>
</organism>
<dbReference type="AlphaFoldDB" id="A0A261RV33"/>
<gene>
    <name evidence="3" type="ORF">CEG14_22660</name>
</gene>
<keyword evidence="3" id="KW-0482">Metalloprotease</keyword>
<dbReference type="InterPro" id="IPR003675">
    <property type="entry name" value="Rce1/LyrA-like_dom"/>
</dbReference>
<feature type="transmembrane region" description="Helical" evidence="1">
    <location>
        <begin position="57"/>
        <end position="82"/>
    </location>
</feature>
<name>A0A261RV33_9BORD</name>
<dbReference type="RefSeq" id="WP_094828677.1">
    <property type="nucleotide sequence ID" value="NZ_NEVL01000006.1"/>
</dbReference>
<dbReference type="GO" id="GO:0004175">
    <property type="term" value="F:endopeptidase activity"/>
    <property type="evidence" value="ECO:0007669"/>
    <property type="project" value="UniProtKB-ARBA"/>
</dbReference>
<accession>A0A261RV33</accession>
<comment type="caution">
    <text evidence="3">The sequence shown here is derived from an EMBL/GenBank/DDBJ whole genome shotgun (WGS) entry which is preliminary data.</text>
</comment>
<dbReference type="OrthoDB" id="8521072at2"/>
<dbReference type="EMBL" id="NEVL01000006">
    <property type="protein sequence ID" value="OZI28751.1"/>
    <property type="molecule type" value="Genomic_DNA"/>
</dbReference>
<dbReference type="Pfam" id="PF02517">
    <property type="entry name" value="Rce1-like"/>
    <property type="match status" value="1"/>
</dbReference>
<dbReference type="Proteomes" id="UP000217005">
    <property type="component" value="Unassembled WGS sequence"/>
</dbReference>
<evidence type="ECO:0000313" key="3">
    <source>
        <dbReference type="EMBL" id="OZI28751.1"/>
    </source>
</evidence>
<evidence type="ECO:0000259" key="2">
    <source>
        <dbReference type="Pfam" id="PF02517"/>
    </source>
</evidence>
<sequence length="259" mass="29342">MTRRAPLPRPGPLTLRQEIADWWRYLRAPTPRGRLGPRRAGSGLERDIWPGVRPGRILAWAALLWLINLFVLGPIAVAAAGAGGAMHRLDPNNIPWLAAIFWAPLVEEMLFRYGLRRPLQALWLVPVMVAVVINGPKTWVVITVVGLVVLAAWPLRAGAAKLRGWNTRWRRWYVQYFGWFFHLSALAFAAVHLSNFKFSQMPWWLMPALVLPQWLTGLVLGWMRMRRGIGAAIMLHAFFNTGPILLIWGLMKVLPEAAT</sequence>
<feature type="transmembrane region" description="Helical" evidence="1">
    <location>
        <begin position="176"/>
        <end position="195"/>
    </location>
</feature>
<evidence type="ECO:0000256" key="1">
    <source>
        <dbReference type="SAM" id="Phobius"/>
    </source>
</evidence>
<keyword evidence="1" id="KW-0812">Transmembrane</keyword>
<feature type="transmembrane region" description="Helical" evidence="1">
    <location>
        <begin position="201"/>
        <end position="222"/>
    </location>
</feature>
<keyword evidence="1" id="KW-1133">Transmembrane helix</keyword>
<keyword evidence="3" id="KW-0645">Protease</keyword>